<feature type="compositionally biased region" description="Polar residues" evidence="1">
    <location>
        <begin position="83"/>
        <end position="101"/>
    </location>
</feature>
<feature type="compositionally biased region" description="Basic and acidic residues" evidence="1">
    <location>
        <begin position="1"/>
        <end position="10"/>
    </location>
</feature>
<keyword evidence="3" id="KW-1185">Reference proteome</keyword>
<dbReference type="AlphaFoldDB" id="A0A6A7AY90"/>
<dbReference type="EMBL" id="MU006329">
    <property type="protein sequence ID" value="KAF2847039.1"/>
    <property type="molecule type" value="Genomic_DNA"/>
</dbReference>
<reference evidence="2" key="1">
    <citation type="submission" date="2020-01" db="EMBL/GenBank/DDBJ databases">
        <authorList>
            <consortium name="DOE Joint Genome Institute"/>
            <person name="Haridas S."/>
            <person name="Albert R."/>
            <person name="Binder M."/>
            <person name="Bloem J."/>
            <person name="Labutti K."/>
            <person name="Salamov A."/>
            <person name="Andreopoulos B."/>
            <person name="Baker S.E."/>
            <person name="Barry K."/>
            <person name="Bills G."/>
            <person name="Bluhm B.H."/>
            <person name="Cannon C."/>
            <person name="Castanera R."/>
            <person name="Culley D.E."/>
            <person name="Daum C."/>
            <person name="Ezra D."/>
            <person name="Gonzalez J.B."/>
            <person name="Henrissat B."/>
            <person name="Kuo A."/>
            <person name="Liang C."/>
            <person name="Lipzen A."/>
            <person name="Lutzoni F."/>
            <person name="Magnuson J."/>
            <person name="Mondo S."/>
            <person name="Nolan M."/>
            <person name="Ohm R."/>
            <person name="Pangilinan J."/>
            <person name="Park H.-J."/>
            <person name="Ramirez L."/>
            <person name="Alfaro M."/>
            <person name="Sun H."/>
            <person name="Tritt A."/>
            <person name="Yoshinaga Y."/>
            <person name="Zwiers L.-H."/>
            <person name="Turgeon B.G."/>
            <person name="Goodwin S.B."/>
            <person name="Spatafora J.W."/>
            <person name="Crous P.W."/>
            <person name="Grigoriev I.V."/>
        </authorList>
    </citation>
    <scope>NUCLEOTIDE SEQUENCE</scope>
    <source>
        <strain evidence="2">IPT5</strain>
    </source>
</reference>
<feature type="compositionally biased region" description="Polar residues" evidence="1">
    <location>
        <begin position="14"/>
        <end position="40"/>
    </location>
</feature>
<organism evidence="2 3">
    <name type="scientific">Plenodomus tracheiphilus IPT5</name>
    <dbReference type="NCBI Taxonomy" id="1408161"/>
    <lineage>
        <taxon>Eukaryota</taxon>
        <taxon>Fungi</taxon>
        <taxon>Dikarya</taxon>
        <taxon>Ascomycota</taxon>
        <taxon>Pezizomycotina</taxon>
        <taxon>Dothideomycetes</taxon>
        <taxon>Pleosporomycetidae</taxon>
        <taxon>Pleosporales</taxon>
        <taxon>Pleosporineae</taxon>
        <taxon>Leptosphaeriaceae</taxon>
        <taxon>Plenodomus</taxon>
    </lineage>
</organism>
<dbReference type="Proteomes" id="UP000799423">
    <property type="component" value="Unassembled WGS sequence"/>
</dbReference>
<sequence length="247" mass="26786">MTSSSHHIEDIANPSCQSSTVSKATESSVASATPPITTGSPDVANLVTLMGCSSTNIISSSPEIHHQELHQIHPKQQNRLHTITTPRGSQTPHLQPTTEDASTPRKDSMRPDLSSNTTTTQTQHPFLYTTNTTTPTAKIPHLPTLDPTAQTVTSTTTPANSIYYPMPKTPPTTTPYIPRSDNAASGHRACARLNCTMTANIAVRGTAAERQNGGWLCLWHEGELELSVVSMYLDWFDSPYRPGVERG</sequence>
<feature type="compositionally biased region" description="Polar residues" evidence="1">
    <location>
        <begin position="113"/>
        <end position="124"/>
    </location>
</feature>
<evidence type="ECO:0000313" key="2">
    <source>
        <dbReference type="EMBL" id="KAF2847039.1"/>
    </source>
</evidence>
<proteinExistence type="predicted"/>
<evidence type="ECO:0000313" key="3">
    <source>
        <dbReference type="Proteomes" id="UP000799423"/>
    </source>
</evidence>
<feature type="region of interest" description="Disordered" evidence="1">
    <location>
        <begin position="83"/>
        <end position="167"/>
    </location>
</feature>
<accession>A0A6A7AY90</accession>
<dbReference type="OrthoDB" id="10508560at2759"/>
<protein>
    <submittedName>
        <fullName evidence="2">Uncharacterized protein</fullName>
    </submittedName>
</protein>
<gene>
    <name evidence="2" type="ORF">T440DRAFT_540221</name>
</gene>
<evidence type="ECO:0000256" key="1">
    <source>
        <dbReference type="SAM" id="MobiDB-lite"/>
    </source>
</evidence>
<feature type="compositionally biased region" description="Low complexity" evidence="1">
    <location>
        <begin position="148"/>
        <end position="157"/>
    </location>
</feature>
<name>A0A6A7AY90_9PLEO</name>
<feature type="region of interest" description="Disordered" evidence="1">
    <location>
        <begin position="1"/>
        <end position="41"/>
    </location>
</feature>